<evidence type="ECO:0000313" key="2">
    <source>
        <dbReference type="Proteomes" id="UP001162992"/>
    </source>
</evidence>
<proteinExistence type="predicted"/>
<name>A0ACC2E5W2_DIPCM</name>
<keyword evidence="2" id="KW-1185">Reference proteome</keyword>
<dbReference type="Proteomes" id="UP001162992">
    <property type="component" value="Chromosome 3"/>
</dbReference>
<organism evidence="1 2">
    <name type="scientific">Diphasiastrum complanatum</name>
    <name type="common">Issler's clubmoss</name>
    <name type="synonym">Lycopodium complanatum</name>
    <dbReference type="NCBI Taxonomy" id="34168"/>
    <lineage>
        <taxon>Eukaryota</taxon>
        <taxon>Viridiplantae</taxon>
        <taxon>Streptophyta</taxon>
        <taxon>Embryophyta</taxon>
        <taxon>Tracheophyta</taxon>
        <taxon>Lycopodiopsida</taxon>
        <taxon>Lycopodiales</taxon>
        <taxon>Lycopodiaceae</taxon>
        <taxon>Lycopodioideae</taxon>
        <taxon>Diphasiastrum</taxon>
    </lineage>
</organism>
<reference evidence="2" key="1">
    <citation type="journal article" date="2024" name="Proc. Natl. Acad. Sci. U.S.A.">
        <title>Extraordinary preservation of gene collinearity over three hundred million years revealed in homosporous lycophytes.</title>
        <authorList>
            <person name="Li C."/>
            <person name="Wickell D."/>
            <person name="Kuo L.Y."/>
            <person name="Chen X."/>
            <person name="Nie B."/>
            <person name="Liao X."/>
            <person name="Peng D."/>
            <person name="Ji J."/>
            <person name="Jenkins J."/>
            <person name="Williams M."/>
            <person name="Shu S."/>
            <person name="Plott C."/>
            <person name="Barry K."/>
            <person name="Rajasekar S."/>
            <person name="Grimwood J."/>
            <person name="Han X."/>
            <person name="Sun S."/>
            <person name="Hou Z."/>
            <person name="He W."/>
            <person name="Dai G."/>
            <person name="Sun C."/>
            <person name="Schmutz J."/>
            <person name="Leebens-Mack J.H."/>
            <person name="Li F.W."/>
            <person name="Wang L."/>
        </authorList>
    </citation>
    <scope>NUCLEOTIDE SEQUENCE [LARGE SCALE GENOMIC DNA]</scope>
    <source>
        <strain evidence="2">cv. PW_Plant_1</strain>
    </source>
</reference>
<comment type="caution">
    <text evidence="1">The sequence shown here is derived from an EMBL/GenBank/DDBJ whole genome shotgun (WGS) entry which is preliminary data.</text>
</comment>
<sequence length="290" mass="31053">MNMQMLLLLLLLLGYGVYGQQVYDEKDQFGYLCSDSKTLARCSTFVIYRPRDKDTLQSISDRFKVSSNEIARASNISNAQQPLLTNQSLFIPVPACSCVAGRSQYNVTYVTQKGDTMSLVSISTFEGLTTYQAVERANPSAVPTALLPGDELIFPLRCACPSSNQNSKGVQLLATYPITGTDTVQSISKAWSVSVNDIFSANELTPNSKIAENTTILLPFGRASYLSRLPPSLQPSPPLSSLPPSLQPLPRPPAASAPLPSPATVTGDSSNTGLIVRITCGAAALIAVML</sequence>
<dbReference type="EMBL" id="CM055094">
    <property type="protein sequence ID" value="KAJ7561849.1"/>
    <property type="molecule type" value="Genomic_DNA"/>
</dbReference>
<protein>
    <submittedName>
        <fullName evidence="1">Uncharacterized protein</fullName>
    </submittedName>
</protein>
<evidence type="ECO:0000313" key="1">
    <source>
        <dbReference type="EMBL" id="KAJ7561849.1"/>
    </source>
</evidence>
<accession>A0ACC2E5W2</accession>
<gene>
    <name evidence="1" type="ORF">O6H91_03G043900</name>
</gene>